<feature type="binding site" evidence="14">
    <location>
        <position position="15"/>
    </location>
    <ligand>
        <name>NADPH</name>
        <dbReference type="ChEBI" id="CHEBI:57783"/>
    </ligand>
</feature>
<comment type="caution">
    <text evidence="21">The sequence shown here is derived from an EMBL/GenBank/DDBJ whole genome shotgun (WGS) entry which is preliminary data.</text>
</comment>
<evidence type="ECO:0000256" key="5">
    <source>
        <dbReference type="ARBA" id="ARBA00023002"/>
    </source>
</evidence>
<dbReference type="Pfam" id="PF01210">
    <property type="entry name" value="NAD_Gly3P_dh_N"/>
    <property type="match status" value="1"/>
</dbReference>
<dbReference type="InterPro" id="IPR011128">
    <property type="entry name" value="G3P_DH_NAD-dep_N"/>
</dbReference>
<feature type="binding site" evidence="14">
    <location>
        <position position="52"/>
    </location>
    <ligand>
        <name>NADPH</name>
        <dbReference type="ChEBI" id="CHEBI:57783"/>
    </ligand>
</feature>
<dbReference type="HAMAP" id="MF_00394">
    <property type="entry name" value="NAD_Glyc3P_dehydrog"/>
    <property type="match status" value="1"/>
</dbReference>
<comment type="subcellular location">
    <subcellularLocation>
        <location evidence="14">Cytoplasm</location>
    </subcellularLocation>
</comment>
<dbReference type="PROSITE" id="PS00957">
    <property type="entry name" value="NAD_G3PDH"/>
    <property type="match status" value="1"/>
</dbReference>
<dbReference type="Gene3D" id="3.40.50.720">
    <property type="entry name" value="NAD(P)-binding Rossmann-like Domain"/>
    <property type="match status" value="1"/>
</dbReference>
<keyword evidence="4 14" id="KW-0521">NADP</keyword>
<dbReference type="GO" id="GO:0046168">
    <property type="term" value="P:glycerol-3-phosphate catabolic process"/>
    <property type="evidence" value="ECO:0007669"/>
    <property type="project" value="InterPro"/>
</dbReference>
<dbReference type="PANTHER" id="PTHR11728">
    <property type="entry name" value="GLYCEROL-3-PHOSPHATE DEHYDROGENASE"/>
    <property type="match status" value="1"/>
</dbReference>
<feature type="binding site" evidence="14">
    <location>
        <position position="139"/>
    </location>
    <ligand>
        <name>sn-glycerol 3-phosphate</name>
        <dbReference type="ChEBI" id="CHEBI:57597"/>
    </ligand>
</feature>
<evidence type="ECO:0000256" key="14">
    <source>
        <dbReference type="HAMAP-Rule" id="MF_00394"/>
    </source>
</evidence>
<dbReference type="Gene3D" id="1.10.1040.10">
    <property type="entry name" value="N-(1-d-carboxylethyl)-l-norvaline Dehydrogenase, domain 2"/>
    <property type="match status" value="1"/>
</dbReference>
<evidence type="ECO:0000256" key="6">
    <source>
        <dbReference type="ARBA" id="ARBA00023027"/>
    </source>
</evidence>
<comment type="catalytic activity">
    <reaction evidence="10">
        <text>sn-glycerol 3-phosphate + NADP(+) = dihydroxyacetone phosphate + NADPH + H(+)</text>
        <dbReference type="Rhea" id="RHEA:11096"/>
        <dbReference type="ChEBI" id="CHEBI:15378"/>
        <dbReference type="ChEBI" id="CHEBI:57597"/>
        <dbReference type="ChEBI" id="CHEBI:57642"/>
        <dbReference type="ChEBI" id="CHEBI:57783"/>
        <dbReference type="ChEBI" id="CHEBI:58349"/>
        <dbReference type="EC" id="1.1.1.94"/>
    </reaction>
    <physiologicalReaction direction="right-to-left" evidence="10">
        <dbReference type="Rhea" id="RHEA:11098"/>
    </physiologicalReaction>
</comment>
<feature type="binding site" evidence="14">
    <location>
        <position position="282"/>
    </location>
    <ligand>
        <name>NADPH</name>
        <dbReference type="ChEBI" id="CHEBI:57783"/>
    </ligand>
</feature>
<sequence length="335" mass="35097">MTDAPAFGVVGAGAWGTALAQTLARTGRPVRLWARDLTMVKILTARRENTRYLPGIPLLEGIEFTDRLSEVAEATDAILLVTPSHGLASVCRHLSPFLDPHHGVPLVVAAKGLDAESDRPLSDLVKDLIPAHPVAVLSGPNFAKEVAVGLPAATVIAARDVALASRLADLFSTANFRPYASSDPLGVELCGAFKNVLAIACGIAQGRHLGDNARAALITRGMAELTRLGKVMEVQTETLIGLSGLGDIVLTCNGLQSRNYTLGIALGEGLKLQDILAQRRSVAEGVYAAAALHRMALKAGVDMPIVAAVDSILTGHAGVEDVIAGLLARPLRRET</sequence>
<feature type="binding site" evidence="17">
    <location>
        <begin position="11"/>
        <end position="16"/>
    </location>
    <ligand>
        <name>NAD(+)</name>
        <dbReference type="ChEBI" id="CHEBI:57540"/>
    </ligand>
</feature>
<feature type="binding site" evidence="14">
    <location>
        <position position="247"/>
    </location>
    <ligand>
        <name>sn-glycerol 3-phosphate</name>
        <dbReference type="ChEBI" id="CHEBI:57597"/>
    </ligand>
</feature>
<feature type="binding site" evidence="16">
    <location>
        <position position="111"/>
    </location>
    <ligand>
        <name>substrate</name>
    </ligand>
</feature>
<dbReference type="GO" id="GO:0006650">
    <property type="term" value="P:glycerophospholipid metabolic process"/>
    <property type="evidence" value="ECO:0007669"/>
    <property type="project" value="UniProtKB-UniRule"/>
</dbReference>
<evidence type="ECO:0000256" key="16">
    <source>
        <dbReference type="PIRSR" id="PIRSR000114-2"/>
    </source>
</evidence>
<feature type="binding site" evidence="14">
    <location>
        <position position="111"/>
    </location>
    <ligand>
        <name>sn-glycerol 3-phosphate</name>
        <dbReference type="ChEBI" id="CHEBI:57597"/>
    </ligand>
</feature>
<accession>A0A255XLV1</accession>
<dbReference type="GO" id="GO:0051287">
    <property type="term" value="F:NAD binding"/>
    <property type="evidence" value="ECO:0007669"/>
    <property type="project" value="InterPro"/>
</dbReference>
<dbReference type="GO" id="GO:0046167">
    <property type="term" value="P:glycerol-3-phosphate biosynthetic process"/>
    <property type="evidence" value="ECO:0007669"/>
    <property type="project" value="UniProtKB-UniRule"/>
</dbReference>
<dbReference type="RefSeq" id="WP_094409499.1">
    <property type="nucleotide sequence ID" value="NZ_BMJZ01000002.1"/>
</dbReference>
<organism evidence="21 22">
    <name type="scientific">Elstera cyanobacteriorum</name>
    <dbReference type="NCBI Taxonomy" id="2022747"/>
    <lineage>
        <taxon>Bacteria</taxon>
        <taxon>Pseudomonadati</taxon>
        <taxon>Pseudomonadota</taxon>
        <taxon>Alphaproteobacteria</taxon>
        <taxon>Rhodospirillales</taxon>
        <taxon>Rhodospirillaceae</taxon>
        <taxon>Elstera</taxon>
    </lineage>
</organism>
<feature type="active site" description="Proton acceptor" evidence="14 15">
    <location>
        <position position="194"/>
    </location>
</feature>
<feature type="binding site" evidence="14">
    <location>
        <position position="284"/>
    </location>
    <ligand>
        <name>NADPH</name>
        <dbReference type="ChEBI" id="CHEBI:57783"/>
    </ligand>
</feature>
<dbReference type="AlphaFoldDB" id="A0A255XLV1"/>
<keyword evidence="8 14" id="KW-0594">Phospholipid biosynthesis</keyword>
<feature type="binding site" evidence="17">
    <location>
        <position position="258"/>
    </location>
    <ligand>
        <name>NAD(+)</name>
        <dbReference type="ChEBI" id="CHEBI:57540"/>
    </ligand>
</feature>
<dbReference type="FunFam" id="3.40.50.720:FF:000019">
    <property type="entry name" value="Glycerol-3-phosphate dehydrogenase [NAD(P)+]"/>
    <property type="match status" value="1"/>
</dbReference>
<dbReference type="InterPro" id="IPR006168">
    <property type="entry name" value="G3P_DH_NAD-dep"/>
</dbReference>
<feature type="binding site" evidence="14">
    <location>
        <position position="257"/>
    </location>
    <ligand>
        <name>sn-glycerol 3-phosphate</name>
        <dbReference type="ChEBI" id="CHEBI:57597"/>
    </ligand>
</feature>
<evidence type="ECO:0000256" key="7">
    <source>
        <dbReference type="ARBA" id="ARBA00023098"/>
    </source>
</evidence>
<evidence type="ECO:0000256" key="17">
    <source>
        <dbReference type="PIRSR" id="PIRSR000114-3"/>
    </source>
</evidence>
<keyword evidence="14" id="KW-0963">Cytoplasm</keyword>
<dbReference type="SUPFAM" id="SSF51735">
    <property type="entry name" value="NAD(P)-binding Rossmann-fold domains"/>
    <property type="match status" value="1"/>
</dbReference>
<name>A0A255XLV1_9PROT</name>
<dbReference type="Pfam" id="PF07479">
    <property type="entry name" value="NAD_Gly3P_dh_C"/>
    <property type="match status" value="1"/>
</dbReference>
<evidence type="ECO:0000256" key="12">
    <source>
        <dbReference type="ARBA" id="ARBA00069372"/>
    </source>
</evidence>
<feature type="binding site" evidence="14">
    <location>
        <position position="35"/>
    </location>
    <ligand>
        <name>NADPH</name>
        <dbReference type="ChEBI" id="CHEBI:57783"/>
    </ligand>
</feature>
<feature type="binding site" evidence="17">
    <location>
        <position position="143"/>
    </location>
    <ligand>
        <name>NAD(+)</name>
        <dbReference type="ChEBI" id="CHEBI:57540"/>
    </ligand>
</feature>
<dbReference type="UniPathway" id="UPA00940"/>
<dbReference type="NCBIfam" id="NF000942">
    <property type="entry name" value="PRK00094.1-4"/>
    <property type="match status" value="1"/>
</dbReference>
<comment type="function">
    <text evidence="14">Catalyzes the reduction of the glycolytic intermediate dihydroxyacetone phosphate (DHAP) to sn-glycerol 3-phosphate (G3P), the key precursor for phospholipid synthesis.</text>
</comment>
<evidence type="ECO:0000313" key="21">
    <source>
        <dbReference type="EMBL" id="OYQ17937.1"/>
    </source>
</evidence>
<keyword evidence="22" id="KW-1185">Reference proteome</keyword>
<evidence type="ECO:0000256" key="8">
    <source>
        <dbReference type="ARBA" id="ARBA00023209"/>
    </source>
</evidence>
<gene>
    <name evidence="14" type="primary">gpsA</name>
    <name evidence="21" type="ORF">CHR90_13280</name>
</gene>
<dbReference type="InterPro" id="IPR036291">
    <property type="entry name" value="NAD(P)-bd_dom_sf"/>
</dbReference>
<dbReference type="OrthoDB" id="9812273at2"/>
<evidence type="ECO:0000256" key="10">
    <source>
        <dbReference type="ARBA" id="ARBA00052716"/>
    </source>
</evidence>
<dbReference type="GO" id="GO:0016746">
    <property type="term" value="F:acyltransferase activity"/>
    <property type="evidence" value="ECO:0007669"/>
    <property type="project" value="UniProtKB-KW"/>
</dbReference>
<feature type="binding site" evidence="14">
    <location>
        <position position="259"/>
    </location>
    <ligand>
        <name>sn-glycerol 3-phosphate</name>
        <dbReference type="ChEBI" id="CHEBI:57597"/>
    </ligand>
</feature>
<dbReference type="InterPro" id="IPR006109">
    <property type="entry name" value="G3P_DH_NAD-dep_C"/>
</dbReference>
<dbReference type="GO" id="GO:0008654">
    <property type="term" value="P:phospholipid biosynthetic process"/>
    <property type="evidence" value="ECO:0007669"/>
    <property type="project" value="UniProtKB-KW"/>
</dbReference>
<dbReference type="InterPro" id="IPR008927">
    <property type="entry name" value="6-PGluconate_DH-like_C_sf"/>
</dbReference>
<evidence type="ECO:0000256" key="2">
    <source>
        <dbReference type="ARBA" id="ARBA00022516"/>
    </source>
</evidence>
<evidence type="ECO:0000256" key="18">
    <source>
        <dbReference type="RuleBase" id="RU000437"/>
    </source>
</evidence>
<feature type="domain" description="Glycerol-3-phosphate dehydrogenase NAD-dependent C-terminal" evidence="20">
    <location>
        <begin position="183"/>
        <end position="323"/>
    </location>
</feature>
<evidence type="ECO:0000256" key="11">
    <source>
        <dbReference type="ARBA" id="ARBA00066687"/>
    </source>
</evidence>
<comment type="similarity">
    <text evidence="1 14 18">Belongs to the NAD-dependent glycerol-3-phosphate dehydrogenase family.</text>
</comment>
<dbReference type="SUPFAM" id="SSF48179">
    <property type="entry name" value="6-phosphogluconate dehydrogenase C-terminal domain-like"/>
    <property type="match status" value="1"/>
</dbReference>
<evidence type="ECO:0000256" key="9">
    <source>
        <dbReference type="ARBA" id="ARBA00023264"/>
    </source>
</evidence>
<dbReference type="GO" id="GO:0005829">
    <property type="term" value="C:cytosol"/>
    <property type="evidence" value="ECO:0007669"/>
    <property type="project" value="TreeGrafter"/>
</dbReference>
<feature type="binding site" evidence="14">
    <location>
        <position position="111"/>
    </location>
    <ligand>
        <name>NADPH</name>
        <dbReference type="ChEBI" id="CHEBI:57783"/>
    </ligand>
</feature>
<comment type="caution">
    <text evidence="14">Lacks conserved residue(s) required for the propagation of feature annotation.</text>
</comment>
<dbReference type="PANTHER" id="PTHR11728:SF1">
    <property type="entry name" value="GLYCEROL-3-PHOSPHATE DEHYDROGENASE [NAD(+)] 2, CHLOROPLASTIC"/>
    <property type="match status" value="1"/>
</dbReference>
<dbReference type="GO" id="GO:0141153">
    <property type="term" value="F:glycerol-3-phosphate dehydrogenase (NADP+) activity"/>
    <property type="evidence" value="ECO:0007669"/>
    <property type="project" value="RHEA"/>
</dbReference>
<dbReference type="FunFam" id="1.10.1040.10:FF:000001">
    <property type="entry name" value="Glycerol-3-phosphate dehydrogenase [NAD(P)+]"/>
    <property type="match status" value="1"/>
</dbReference>
<comment type="pathway">
    <text evidence="14">Membrane lipid metabolism; glycerophospholipid metabolism.</text>
</comment>
<keyword evidence="21" id="KW-0808">Transferase</keyword>
<proteinExistence type="inferred from homology"/>
<protein>
    <recommendedName>
        <fullName evidence="12 14">Glycerol-3-phosphate dehydrogenase [NAD(P)+]</fullName>
        <ecNumber evidence="11 14">1.1.1.94</ecNumber>
    </recommendedName>
    <alternativeName>
        <fullName evidence="14">NAD(P)(+)-dependent glycerol-3-phosphate dehydrogenase</fullName>
    </alternativeName>
    <alternativeName>
        <fullName evidence="13 14">NAD(P)H-dependent dihydroxyacetone-phosphate reductase</fullName>
    </alternativeName>
</protein>
<dbReference type="EC" id="1.1.1.94" evidence="11 14"/>
<feature type="binding site" evidence="16">
    <location>
        <begin position="258"/>
        <end position="259"/>
    </location>
    <ligand>
        <name>substrate</name>
    </ligand>
</feature>
<evidence type="ECO:0000256" key="3">
    <source>
        <dbReference type="ARBA" id="ARBA00022741"/>
    </source>
</evidence>
<dbReference type="InterPro" id="IPR013328">
    <property type="entry name" value="6PGD_dom2"/>
</dbReference>
<feature type="binding site" evidence="14">
    <location>
        <position position="194"/>
    </location>
    <ligand>
        <name>sn-glycerol 3-phosphate</name>
        <dbReference type="ChEBI" id="CHEBI:57597"/>
    </ligand>
</feature>
<keyword evidence="3 14" id="KW-0547">Nucleotide-binding</keyword>
<evidence type="ECO:0000256" key="4">
    <source>
        <dbReference type="ARBA" id="ARBA00022857"/>
    </source>
</evidence>
<dbReference type="Proteomes" id="UP000216361">
    <property type="component" value="Unassembled WGS sequence"/>
</dbReference>
<keyword evidence="6 14" id="KW-0520">NAD</keyword>
<dbReference type="PIRSF" id="PIRSF000114">
    <property type="entry name" value="Glycerol-3-P_dh"/>
    <property type="match status" value="1"/>
</dbReference>
<evidence type="ECO:0000256" key="13">
    <source>
        <dbReference type="ARBA" id="ARBA00080511"/>
    </source>
</evidence>
<evidence type="ECO:0000256" key="15">
    <source>
        <dbReference type="PIRSR" id="PIRSR000114-1"/>
    </source>
</evidence>
<feature type="binding site" evidence="14">
    <location>
        <position position="258"/>
    </location>
    <ligand>
        <name>NADPH</name>
        <dbReference type="ChEBI" id="CHEBI:57783"/>
    </ligand>
</feature>
<evidence type="ECO:0000259" key="19">
    <source>
        <dbReference type="Pfam" id="PF01210"/>
    </source>
</evidence>
<keyword evidence="21" id="KW-0012">Acyltransferase</keyword>
<evidence type="ECO:0000256" key="1">
    <source>
        <dbReference type="ARBA" id="ARBA00011009"/>
    </source>
</evidence>
<feature type="binding site" evidence="14">
    <location>
        <position position="258"/>
    </location>
    <ligand>
        <name>sn-glycerol 3-phosphate</name>
        <dbReference type="ChEBI" id="CHEBI:57597"/>
    </ligand>
</feature>
<feature type="domain" description="Glycerol-3-phosphate dehydrogenase NAD-dependent N-terminal" evidence="19">
    <location>
        <begin position="8"/>
        <end position="162"/>
    </location>
</feature>
<keyword evidence="2 14" id="KW-0444">Lipid biosynthesis</keyword>
<keyword evidence="7 14" id="KW-0443">Lipid metabolism</keyword>
<evidence type="ECO:0000313" key="22">
    <source>
        <dbReference type="Proteomes" id="UP000216361"/>
    </source>
</evidence>
<dbReference type="GO" id="GO:0141152">
    <property type="term" value="F:glycerol-3-phosphate dehydrogenase (NAD+) activity"/>
    <property type="evidence" value="ECO:0007669"/>
    <property type="project" value="RHEA"/>
</dbReference>
<dbReference type="PRINTS" id="PR00077">
    <property type="entry name" value="GPDHDRGNASE"/>
</dbReference>
<keyword evidence="5 14" id="KW-0560">Oxidoreductase</keyword>
<reference evidence="21 22" key="1">
    <citation type="submission" date="2017-07" db="EMBL/GenBank/DDBJ databases">
        <title>Elstera cyanobacteriorum sp. nov., a novel bacterium isolated from cyanobacterial aggregates in a eutrophic lake.</title>
        <authorList>
            <person name="Cai H."/>
        </authorList>
    </citation>
    <scope>NUCLEOTIDE SEQUENCE [LARGE SCALE GENOMIC DNA]</scope>
    <source>
        <strain evidence="21 22">TH019</strain>
    </source>
</reference>
<feature type="binding site" evidence="14">
    <location>
        <position position="143"/>
    </location>
    <ligand>
        <name>NADPH</name>
        <dbReference type="ChEBI" id="CHEBI:57783"/>
    </ligand>
</feature>
<comment type="catalytic activity">
    <reaction evidence="14">
        <text>sn-glycerol 3-phosphate + NAD(+) = dihydroxyacetone phosphate + NADH + H(+)</text>
        <dbReference type="Rhea" id="RHEA:11092"/>
        <dbReference type="ChEBI" id="CHEBI:15378"/>
        <dbReference type="ChEBI" id="CHEBI:57540"/>
        <dbReference type="ChEBI" id="CHEBI:57597"/>
        <dbReference type="ChEBI" id="CHEBI:57642"/>
        <dbReference type="ChEBI" id="CHEBI:57945"/>
        <dbReference type="EC" id="1.1.1.94"/>
    </reaction>
</comment>
<dbReference type="NCBIfam" id="NF000940">
    <property type="entry name" value="PRK00094.1-2"/>
    <property type="match status" value="1"/>
</dbReference>
<keyword evidence="9 14" id="KW-1208">Phospholipid metabolism</keyword>
<evidence type="ECO:0000259" key="20">
    <source>
        <dbReference type="Pfam" id="PF07479"/>
    </source>
</evidence>
<dbReference type="GO" id="GO:0005975">
    <property type="term" value="P:carbohydrate metabolic process"/>
    <property type="evidence" value="ECO:0007669"/>
    <property type="project" value="InterPro"/>
</dbReference>
<dbReference type="EMBL" id="NOXS01000033">
    <property type="protein sequence ID" value="OYQ17937.1"/>
    <property type="molecule type" value="Genomic_DNA"/>
</dbReference>